<feature type="compositionally biased region" description="Polar residues" evidence="4">
    <location>
        <begin position="1104"/>
        <end position="1113"/>
    </location>
</feature>
<dbReference type="Pfam" id="PF14559">
    <property type="entry name" value="TPR_19"/>
    <property type="match status" value="2"/>
</dbReference>
<dbReference type="Proteomes" id="UP001140172">
    <property type="component" value="Unassembled WGS sequence"/>
</dbReference>
<comment type="caution">
    <text evidence="5">The sequence shown here is derived from an EMBL/GenBank/DDBJ whole genome shotgun (WGS) entry which is preliminary data.</text>
</comment>
<accession>A0A9W8H1H9</accession>
<keyword evidence="1" id="KW-0677">Repeat</keyword>
<dbReference type="GO" id="GO:0000993">
    <property type="term" value="F:RNA polymerase II complex binding"/>
    <property type="evidence" value="ECO:0007669"/>
    <property type="project" value="TreeGrafter"/>
</dbReference>
<dbReference type="InterPro" id="IPR011990">
    <property type="entry name" value="TPR-like_helical_dom_sf"/>
</dbReference>
<keyword evidence="2 3" id="KW-0802">TPR repeat</keyword>
<dbReference type="PROSITE" id="PS50005">
    <property type="entry name" value="TPR"/>
    <property type="match status" value="2"/>
</dbReference>
<dbReference type="GO" id="GO:0006355">
    <property type="term" value="P:regulation of DNA-templated transcription"/>
    <property type="evidence" value="ECO:0007669"/>
    <property type="project" value="InterPro"/>
</dbReference>
<feature type="repeat" description="TPR" evidence="3">
    <location>
        <begin position="159"/>
        <end position="192"/>
    </location>
</feature>
<evidence type="ECO:0000256" key="2">
    <source>
        <dbReference type="ARBA" id="ARBA00022803"/>
    </source>
</evidence>
<protein>
    <submittedName>
        <fullName evidence="5">Protein required for normal CLN1 and CLN2 G1 cyclin expression</fullName>
    </submittedName>
</protein>
<dbReference type="SUPFAM" id="SSF48452">
    <property type="entry name" value="TPR-like"/>
    <property type="match status" value="4"/>
</dbReference>
<evidence type="ECO:0000256" key="1">
    <source>
        <dbReference type="ARBA" id="ARBA00022737"/>
    </source>
</evidence>
<dbReference type="InterPro" id="IPR019734">
    <property type="entry name" value="TPR_rpt"/>
</dbReference>
<dbReference type="EMBL" id="JANBUM010000475">
    <property type="protein sequence ID" value="KAJ2776656.1"/>
    <property type="molecule type" value="Genomic_DNA"/>
</dbReference>
<feature type="repeat" description="TPR" evidence="3">
    <location>
        <begin position="504"/>
        <end position="537"/>
    </location>
</feature>
<feature type="region of interest" description="Disordered" evidence="4">
    <location>
        <begin position="973"/>
        <end position="999"/>
    </location>
</feature>
<reference evidence="5" key="1">
    <citation type="submission" date="2022-07" db="EMBL/GenBank/DDBJ databases">
        <title>Phylogenomic reconstructions and comparative analyses of Kickxellomycotina fungi.</title>
        <authorList>
            <person name="Reynolds N.K."/>
            <person name="Stajich J.E."/>
            <person name="Barry K."/>
            <person name="Grigoriev I.V."/>
            <person name="Crous P."/>
            <person name="Smith M.E."/>
        </authorList>
    </citation>
    <scope>NUCLEOTIDE SEQUENCE</scope>
    <source>
        <strain evidence="5">BCRC 34489</strain>
    </source>
</reference>
<dbReference type="OrthoDB" id="343875at2759"/>
<dbReference type="Pfam" id="PF13428">
    <property type="entry name" value="TPR_14"/>
    <property type="match status" value="1"/>
</dbReference>
<evidence type="ECO:0000313" key="5">
    <source>
        <dbReference type="EMBL" id="KAJ2776656.1"/>
    </source>
</evidence>
<dbReference type="InterPro" id="IPR031101">
    <property type="entry name" value="Ctr9"/>
</dbReference>
<evidence type="ECO:0000313" key="6">
    <source>
        <dbReference type="Proteomes" id="UP001140172"/>
    </source>
</evidence>
<organism evidence="5 6">
    <name type="scientific">Coemansia interrupta</name>
    <dbReference type="NCBI Taxonomy" id="1126814"/>
    <lineage>
        <taxon>Eukaryota</taxon>
        <taxon>Fungi</taxon>
        <taxon>Fungi incertae sedis</taxon>
        <taxon>Zoopagomycota</taxon>
        <taxon>Kickxellomycotina</taxon>
        <taxon>Kickxellomycetes</taxon>
        <taxon>Kickxellales</taxon>
        <taxon>Kickxellaceae</taxon>
        <taxon>Coemansia</taxon>
    </lineage>
</organism>
<evidence type="ECO:0000256" key="4">
    <source>
        <dbReference type="SAM" id="MobiDB-lite"/>
    </source>
</evidence>
<gene>
    <name evidence="5" type="primary">CTR9</name>
    <name evidence="5" type="ORF">GGI15_004780</name>
</gene>
<dbReference type="PANTHER" id="PTHR14027">
    <property type="entry name" value="RNA POLYMERASE-ASSOCIATED PROTEIN CTR9"/>
    <property type="match status" value="1"/>
</dbReference>
<proteinExistence type="predicted"/>
<name>A0A9W8H1H9_9FUNG</name>
<dbReference type="GO" id="GO:0006368">
    <property type="term" value="P:transcription elongation by RNA polymerase II"/>
    <property type="evidence" value="ECO:0007669"/>
    <property type="project" value="TreeGrafter"/>
</dbReference>
<sequence length="1123" mass="121054">MAKRVIEVPVGVNDVLEIDCESLPPHASEVCEIFKSEHSALHVYQALALEYYRQGNMDEAISALRHGVANAKVNDQTAKVPLLSHLASMYVQRARAAAHGNDRDVALQLATTLLNSAESISPNDAKTQLVRGMLALVQRRSEAALQHFQQAQRAGVRGVAALLGAARALYGRKQYAQALAAYQQALVLRPQARPDARIGIGMCLEQLGHTDDARRALARAAAVDPQAAAPHILLATIDLNAAKRAAAADPPQADEAALLLRAGMQRLRTAYALQPANAAVLLRLADRHAWLGDWATAQRLAERALRAADTMALTAEAQYQLARAHHGARRFDAAHDAYAGAVRINENHVLARFGLAQTLLQRADMSGAEAALQRVLDRHPACSEALRALGYLHARLPNTKAKALEYYERAMAALNDAQADAADADLFLEAAQLYEPTAARRAARAYRTAAGLLDKAGRPAAPELWNNIGALAHMAGDALAAEHAAYARAADLLADASEDAPTRVTLAYNTARFYERSGQWRRAVPLYRRVLRRAPSYVDALLRLAHIAVAVRGAPADALALVEQAKALDAHRAAALLLRGRIELQTRDVQNARRAFEHVLRDIDRHDQYALCALGNYYLEAARSDSGAKDSLRRAVEFFEKCLAVDASCAAAVHGAAIALAEDGLAADARRLFQDVRDAATAGLGPPMLAASADLVYRHAPPADAPHPAVVMPATDVILWASVNAAHALVDEANYPQAILAYEACLRRLRDHAAALAAQPPAADLPVPDVLPQAAEDTAADLDEAAGPPDAAQAVAKADHEVRLYLVRAMYLHAKAQKDAATMAAALDQMRSLCAAITYTLPAADADGDADGAEPAPMPSLTPDQALLLFDLALLEQSVAHLTSEQTPAERSVASVDSAIDALQHSTRLFTLLATWGNEQKRRKHKLLISATLADHRSSYGRSLMAKMARKREEQVEFERLRQASRDTWLQQQKDEERLREQQRVAAEDARRAEEERLLRETEEKNRMLRDKLASEHEALAAAAAAAPSAAASTSKPLGSKRKARAAAADEDDAMTSTNSKKYKSKAIISESEDEDDDDAKMDDDAGPDNRTASPAGTPAPAVTENQSDNGDVTTPKDMDSDN</sequence>
<feature type="compositionally biased region" description="Acidic residues" evidence="4">
    <location>
        <begin position="1071"/>
        <end position="1087"/>
    </location>
</feature>
<dbReference type="SMART" id="SM00028">
    <property type="entry name" value="TPR"/>
    <property type="match status" value="10"/>
</dbReference>
<dbReference type="Pfam" id="PF13181">
    <property type="entry name" value="TPR_8"/>
    <property type="match status" value="1"/>
</dbReference>
<dbReference type="PANTHER" id="PTHR14027:SF2">
    <property type="entry name" value="RNA POLYMERASE-ASSOCIATED PROTEIN CTR9 HOMOLOG"/>
    <property type="match status" value="1"/>
</dbReference>
<dbReference type="AlphaFoldDB" id="A0A9W8H1H9"/>
<keyword evidence="6" id="KW-1185">Reference proteome</keyword>
<dbReference type="GO" id="GO:0016593">
    <property type="term" value="C:Cdc73/Paf1 complex"/>
    <property type="evidence" value="ECO:0007669"/>
    <property type="project" value="TreeGrafter"/>
</dbReference>
<dbReference type="Gene3D" id="1.25.40.10">
    <property type="entry name" value="Tetratricopeptide repeat domain"/>
    <property type="match status" value="5"/>
</dbReference>
<evidence type="ECO:0000256" key="3">
    <source>
        <dbReference type="PROSITE-ProRule" id="PRU00339"/>
    </source>
</evidence>
<feature type="region of interest" description="Disordered" evidence="4">
    <location>
        <begin position="1026"/>
        <end position="1123"/>
    </location>
</feature>